<sequence>MGKPRDYVHPSETQFTPQKLGCLPIRQTLLIVCVIGLVGACLSTTQSTKNSIVSGAAAILLHSFVLFAVYKENACMLKWSQRLYFVLLVISILVLAVLPLMFACNISSGLMDNDIFRGIVDKNTLKELQLSSSSEDIDEGPTGPNELTRMLINISQKSRKEEETERRFIYGVILGLACEIGLFFGAVFNYMVYVMIKRFKNYVIATNKGTTIDFEKGQPLA</sequence>
<dbReference type="Pfam" id="PF10912">
    <property type="entry name" value="Glam1"/>
    <property type="match status" value="1"/>
</dbReference>
<name>E3LI88_CAERE</name>
<dbReference type="OrthoDB" id="5881296at2759"/>
<evidence type="ECO:0000256" key="1">
    <source>
        <dbReference type="SAM" id="Phobius"/>
    </source>
</evidence>
<evidence type="ECO:0000313" key="2">
    <source>
        <dbReference type="EMBL" id="EFO95452.1"/>
    </source>
</evidence>
<dbReference type="HOGENOM" id="CLU_1251670_0_0_1"/>
<feature type="transmembrane region" description="Helical" evidence="1">
    <location>
        <begin position="82"/>
        <end position="102"/>
    </location>
</feature>
<dbReference type="EMBL" id="DS268409">
    <property type="protein sequence ID" value="EFO95452.1"/>
    <property type="molecule type" value="Genomic_DNA"/>
</dbReference>
<dbReference type="OMA" id="YEMEMLA"/>
<dbReference type="InterPro" id="IPR024483">
    <property type="entry name" value="Glam1"/>
</dbReference>
<evidence type="ECO:0000313" key="4">
    <source>
        <dbReference type="Proteomes" id="UP000008281"/>
    </source>
</evidence>
<dbReference type="PANTHER" id="PTHR35013">
    <property type="entry name" value="PROTEIN CBG22618-RELATED"/>
    <property type="match status" value="1"/>
</dbReference>
<dbReference type="RefSeq" id="XP_003116556.1">
    <property type="nucleotide sequence ID" value="XM_003116508.1"/>
</dbReference>
<accession>E3LI88</accession>
<dbReference type="Proteomes" id="UP000008281">
    <property type="component" value="Unassembled WGS sequence"/>
</dbReference>
<organism evidence="4">
    <name type="scientific">Caenorhabditis remanei</name>
    <name type="common">Caenorhabditis vulgaris</name>
    <dbReference type="NCBI Taxonomy" id="31234"/>
    <lineage>
        <taxon>Eukaryota</taxon>
        <taxon>Metazoa</taxon>
        <taxon>Ecdysozoa</taxon>
        <taxon>Nematoda</taxon>
        <taxon>Chromadorea</taxon>
        <taxon>Rhabditida</taxon>
        <taxon>Rhabditina</taxon>
        <taxon>Rhabditomorpha</taxon>
        <taxon>Rhabditoidea</taxon>
        <taxon>Rhabditidae</taxon>
        <taxon>Peloderinae</taxon>
        <taxon>Caenorhabditis</taxon>
    </lineage>
</organism>
<dbReference type="AlphaFoldDB" id="E3LI88"/>
<dbReference type="Proteomes" id="UP000483820">
    <property type="component" value="Chromosome V"/>
</dbReference>
<keyword evidence="1" id="KW-1133">Transmembrane helix</keyword>
<proteinExistence type="predicted"/>
<reference evidence="2" key="1">
    <citation type="submission" date="2007-07" db="EMBL/GenBank/DDBJ databases">
        <title>PCAP assembly of the Caenorhabditis remanei genome.</title>
        <authorList>
            <consortium name="The Caenorhabditis remanei Sequencing Consortium"/>
            <person name="Wilson R.K."/>
        </authorList>
    </citation>
    <scope>NUCLEOTIDE SEQUENCE [LARGE SCALE GENOMIC DNA]</scope>
    <source>
        <strain evidence="2">PB4641</strain>
    </source>
</reference>
<feature type="transmembrane region" description="Helical" evidence="1">
    <location>
        <begin position="28"/>
        <end position="45"/>
    </location>
</feature>
<gene>
    <name evidence="2" type="ORF">CRE_08908</name>
    <name evidence="3" type="ORF">GCK72_020271</name>
</gene>
<protein>
    <submittedName>
        <fullName evidence="2">Uncharacterized protein</fullName>
    </submittedName>
</protein>
<dbReference type="eggNOG" id="ENOG502TJ2Y">
    <property type="taxonomic scope" value="Eukaryota"/>
</dbReference>
<dbReference type="KEGG" id="crq:GCK72_020271"/>
<evidence type="ECO:0000313" key="5">
    <source>
        <dbReference type="Proteomes" id="UP000483820"/>
    </source>
</evidence>
<reference evidence="3 5" key="2">
    <citation type="submission" date="2019-12" db="EMBL/GenBank/DDBJ databases">
        <title>Chromosome-level assembly of the Caenorhabditis remanei genome.</title>
        <authorList>
            <person name="Teterina A.A."/>
            <person name="Willis J.H."/>
            <person name="Phillips P.C."/>
        </authorList>
    </citation>
    <scope>NUCLEOTIDE SEQUENCE [LARGE SCALE GENOMIC DNA]</scope>
    <source>
        <strain evidence="3 5">PX506</strain>
        <tissue evidence="3">Whole organism</tissue>
    </source>
</reference>
<evidence type="ECO:0000313" key="3">
    <source>
        <dbReference type="EMBL" id="KAF1753714.1"/>
    </source>
</evidence>
<dbReference type="CTD" id="9820608"/>
<feature type="transmembrane region" description="Helical" evidence="1">
    <location>
        <begin position="51"/>
        <end position="70"/>
    </location>
</feature>
<keyword evidence="4" id="KW-1185">Reference proteome</keyword>
<keyword evidence="1" id="KW-0472">Membrane</keyword>
<feature type="transmembrane region" description="Helical" evidence="1">
    <location>
        <begin position="168"/>
        <end position="192"/>
    </location>
</feature>
<dbReference type="EMBL" id="WUAV01000005">
    <property type="protein sequence ID" value="KAF1753714.1"/>
    <property type="molecule type" value="Genomic_DNA"/>
</dbReference>
<keyword evidence="1" id="KW-0812">Transmembrane</keyword>
<dbReference type="PANTHER" id="PTHR35013:SF3">
    <property type="entry name" value="TRANSMEMBRANE PROTEIN"/>
    <property type="match status" value="1"/>
</dbReference>
<dbReference type="GeneID" id="9820608"/>